<comment type="caution">
    <text evidence="1">The sequence shown here is derived from an EMBL/GenBank/DDBJ whole genome shotgun (WGS) entry which is preliminary data.</text>
</comment>
<dbReference type="EMBL" id="JAWDJW010003985">
    <property type="protein sequence ID" value="KAK3076426.1"/>
    <property type="molecule type" value="Genomic_DNA"/>
</dbReference>
<proteinExistence type="predicted"/>
<name>A0ACC3DI98_9PEZI</name>
<gene>
    <name evidence="1" type="ORF">LTS18_013038</name>
</gene>
<evidence type="ECO:0000313" key="1">
    <source>
        <dbReference type="EMBL" id="KAK3076426.1"/>
    </source>
</evidence>
<organism evidence="1 2">
    <name type="scientific">Coniosporium uncinatum</name>
    <dbReference type="NCBI Taxonomy" id="93489"/>
    <lineage>
        <taxon>Eukaryota</taxon>
        <taxon>Fungi</taxon>
        <taxon>Dikarya</taxon>
        <taxon>Ascomycota</taxon>
        <taxon>Pezizomycotina</taxon>
        <taxon>Dothideomycetes</taxon>
        <taxon>Dothideomycetes incertae sedis</taxon>
        <taxon>Coniosporium</taxon>
    </lineage>
</organism>
<reference evidence="1" key="1">
    <citation type="submission" date="2024-09" db="EMBL/GenBank/DDBJ databases">
        <title>Black Yeasts Isolated from many extreme environments.</title>
        <authorList>
            <person name="Coleine C."/>
            <person name="Stajich J.E."/>
            <person name="Selbmann L."/>
        </authorList>
    </citation>
    <scope>NUCLEOTIDE SEQUENCE</scope>
    <source>
        <strain evidence="1">CCFEE 5737</strain>
    </source>
</reference>
<evidence type="ECO:0000313" key="2">
    <source>
        <dbReference type="Proteomes" id="UP001186974"/>
    </source>
</evidence>
<dbReference type="Proteomes" id="UP001186974">
    <property type="component" value="Unassembled WGS sequence"/>
</dbReference>
<sequence length="380" mass="41904">MKLLTLCTSKVQDKEVLDKMFRMLKAAIEGDRSRIRLDALQSEELPDDIALEKLVEVLREAATTGDDSPSKRFDSDMGTFQAATKKASSLLQTITFPYSRHSSYEELCALVKAFNPQDVYPSTVDEETWMPELSMRSLFGHLCSGSAFLHDQEMLQKYADRTGMNRAESGLQESGGTQVERQDTQSDQRALKMALPVISPSPSNSAASRSSIAGTDKIGTSNCPKRKMYSDEHDMQDTIKEKKRRTFKGNQQNALLDCSDPGDSGAVRVASRGSREEWREEAGGSLRTDLSNPQTNVAVDLSSSITATASAASKSATTRHSHDVDQAQPRSLREWAYDAATGYGGISWFDFGGLTSTKRKGDSQELGEEQWPEVDEAVEE</sequence>
<protein>
    <submittedName>
        <fullName evidence="1">Uncharacterized protein</fullName>
    </submittedName>
</protein>
<accession>A0ACC3DI98</accession>
<keyword evidence="2" id="KW-1185">Reference proteome</keyword>